<sequence length="1016" mass="116560">MPEVITIQAKNIDAAAVEIIGILEDTRKGNVIFVRGWNGFGASAALQAVAQRLKSSKSKFNRVIHVDCSLWKSMRALQKAVAEEVELPPSVMAIFDQQDEEDDFSGIDEGSRGVIEDIRTEIFIKLASSRFVVIFHNGSDEYIDLYECGVPVISFLSIKVLWTWHGRFEPDFHYSRRTEYDMESHTDVMVNYFHDDCIRDEAILEESKEIAAYIGIPEPYMNHIIVEKCIQYADALKHDSIFNWENWASNYFVCDGIIQGQGDTSAWGVADAVQRNMSTKWPYFRNDDVIRRHMQCRLHDRLALVEHKKGLLPDDIGMVLSEATSCFILPEYKYSYLMILATIPDCIFQHSHSSKLRVLHLRRCSFSFESPPFLCCSKLRFLQLYSCTNILSDKHPSHNEDMSCFHKLWVLHLWDTNWYQLLSEEMMNFMADLRELRVELVKGWSIRDLRGKFPSLVKVQVLEYLFYKEYHLPDLSSAHFLKTVILDSCVELEQVVPGVLPPMLESFTFRNYIDYSAKISSISFRGCSQLKSILLIGDLGKLQELDLSGTTVKIFDLRKVSAPNLKRLILLGCEKLCAILWPEKDKMTQVLEVLHINTIRSTSAAQANREEKTRDPIAAAGSSTIHVATAAELGISRHASFDFKWYISPRDTRILRSLEPVKNIEHSHVYMEMVSSPTSAATVADSEIAQAIWSLCKPDNYSYASDAFFQTDLQAGADNEGAISWMWDCPAIPTPTAQDLYVHIQDNQETKRGLLQKQHGNIEGINISADLPSRFIFNNARMLHVHDSSSITCITCPQGSYWRSLEWCRVERCAELRTVFRTVQQSEGDSFCHQLSTFWASQLLKARYIWYWSAMRVFSCVNIVLLHLDYCPRLIHVLPLSESVDALPCLDTLEIVCCGDLREVFALDPKQKEQKVIQFPKLRRIHLYELPSLRRICGSKMSTPNLENVKIRGCWSLRCLPSVSENNEKMPTVNCEKEWWDNLEWDGVEANHHSSLYENSHSSYYKAQVPRGTVLR</sequence>
<dbReference type="RefSeq" id="XP_044953572.1">
    <property type="nucleotide sequence ID" value="XM_045097637.1"/>
</dbReference>
<reference evidence="2" key="3">
    <citation type="submission" date="2022-01" db="UniProtKB">
        <authorList>
            <consortium name="EnsemblPlants"/>
        </authorList>
    </citation>
    <scope>IDENTIFICATION</scope>
    <source>
        <strain evidence="2">subsp. vulgare</strain>
    </source>
</reference>
<dbReference type="Gene3D" id="3.80.10.10">
    <property type="entry name" value="Ribonuclease Inhibitor"/>
    <property type="match status" value="2"/>
</dbReference>
<name>A0A287T8G6_HORVV</name>
<dbReference type="ExpressionAtlas" id="A0A287T8G6">
    <property type="expression patterns" value="baseline and differential"/>
</dbReference>
<evidence type="ECO:0000313" key="2">
    <source>
        <dbReference type="EnsemblPlants" id="HORVU.MOREX.r3.6HG0544130.1"/>
    </source>
</evidence>
<keyword evidence="3" id="KW-1185">Reference proteome</keyword>
<dbReference type="STRING" id="112509.A0A287T8G6"/>
<dbReference type="Proteomes" id="UP000011116">
    <property type="component" value="Chromosome 6H"/>
</dbReference>
<organism evidence="2 3">
    <name type="scientific">Hordeum vulgare subsp. vulgare</name>
    <name type="common">Domesticated barley</name>
    <dbReference type="NCBI Taxonomy" id="112509"/>
    <lineage>
        <taxon>Eukaryota</taxon>
        <taxon>Viridiplantae</taxon>
        <taxon>Streptophyta</taxon>
        <taxon>Embryophyta</taxon>
        <taxon>Tracheophyta</taxon>
        <taxon>Spermatophyta</taxon>
        <taxon>Magnoliopsida</taxon>
        <taxon>Liliopsida</taxon>
        <taxon>Poales</taxon>
        <taxon>Poaceae</taxon>
        <taxon>BOP clade</taxon>
        <taxon>Pooideae</taxon>
        <taxon>Triticodae</taxon>
        <taxon>Triticeae</taxon>
        <taxon>Hordeinae</taxon>
        <taxon>Hordeum</taxon>
    </lineage>
</organism>
<dbReference type="InterPro" id="IPR057135">
    <property type="entry name" value="At4g27190-like_LRR"/>
</dbReference>
<dbReference type="InParanoid" id="A0A287T8G6"/>
<dbReference type="Gramene" id="HORVU.MOREX.r3.6HG0544130.1">
    <property type="protein sequence ID" value="HORVU.MOREX.r3.6HG0544130.1"/>
    <property type="gene ID" value="HORVU.MOREX.r3.6HG0544130"/>
</dbReference>
<evidence type="ECO:0000259" key="1">
    <source>
        <dbReference type="Pfam" id="PF23247"/>
    </source>
</evidence>
<dbReference type="InterPro" id="IPR050905">
    <property type="entry name" value="Plant_NBS-LRR"/>
</dbReference>
<dbReference type="PANTHER" id="PTHR33463:SF219">
    <property type="entry name" value="NB-ARC DOMAIN-CONTAINING PROTEIN"/>
    <property type="match status" value="1"/>
</dbReference>
<dbReference type="PaxDb" id="4513-MLOC_19539.1"/>
<accession>A0A287T8G6</accession>
<reference evidence="3" key="1">
    <citation type="journal article" date="2012" name="Nature">
        <title>A physical, genetic and functional sequence assembly of the barley genome.</title>
        <authorList>
            <consortium name="The International Barley Genome Sequencing Consortium"/>
            <person name="Mayer K.F."/>
            <person name="Waugh R."/>
            <person name="Brown J.W."/>
            <person name="Schulman A."/>
            <person name="Langridge P."/>
            <person name="Platzer M."/>
            <person name="Fincher G.B."/>
            <person name="Muehlbauer G.J."/>
            <person name="Sato K."/>
            <person name="Close T.J."/>
            <person name="Wise R.P."/>
            <person name="Stein N."/>
        </authorList>
    </citation>
    <scope>NUCLEOTIDE SEQUENCE [LARGE SCALE GENOMIC DNA]</scope>
    <source>
        <strain evidence="3">cv. Morex</strain>
    </source>
</reference>
<evidence type="ECO:0000313" key="3">
    <source>
        <dbReference type="Proteomes" id="UP000011116"/>
    </source>
</evidence>
<reference evidence="2" key="2">
    <citation type="submission" date="2020-10" db="EMBL/GenBank/DDBJ databases">
        <authorList>
            <person name="Scholz U."/>
            <person name="Mascher M."/>
            <person name="Fiebig A."/>
        </authorList>
    </citation>
    <scope>NUCLEOTIDE SEQUENCE [LARGE SCALE GENOMIC DNA]</scope>
    <source>
        <strain evidence="2">cv. Morex</strain>
    </source>
</reference>
<dbReference type="KEGG" id="hvg:123403723"/>
<dbReference type="OMA" id="GIHAANY"/>
<dbReference type="EnsemblPlants" id="HORVU.MOREX.r3.6HG0544130.1">
    <property type="protein sequence ID" value="HORVU.MOREX.r3.6HG0544130.1"/>
    <property type="gene ID" value="HORVU.MOREX.r3.6HG0544130"/>
</dbReference>
<dbReference type="PANTHER" id="PTHR33463">
    <property type="entry name" value="NB-ARC DOMAIN-CONTAINING PROTEIN-RELATED"/>
    <property type="match status" value="1"/>
</dbReference>
<dbReference type="Gramene" id="HORVU.MOREX.r2.6HG0452570.1">
    <property type="protein sequence ID" value="HORVU.MOREX.r2.6HG0452570.1"/>
    <property type="gene ID" value="HORVU.MOREX.r2.6HG0452570"/>
</dbReference>
<dbReference type="Pfam" id="PF23247">
    <property type="entry name" value="LRR_RPS2"/>
    <property type="match status" value="1"/>
</dbReference>
<dbReference type="OrthoDB" id="695871at2759"/>
<proteinExistence type="predicted"/>
<dbReference type="AlphaFoldDB" id="A0A287T8G6"/>
<protein>
    <recommendedName>
        <fullName evidence="1">Disease resistance protein At4g27190-like leucine-rich repeats domain-containing protein</fullName>
    </recommendedName>
</protein>
<dbReference type="InterPro" id="IPR032675">
    <property type="entry name" value="LRR_dom_sf"/>
</dbReference>
<dbReference type="FunCoup" id="A0A287T8G6">
    <property type="interactions" value="75"/>
</dbReference>
<dbReference type="SUPFAM" id="SSF52058">
    <property type="entry name" value="L domain-like"/>
    <property type="match status" value="1"/>
</dbReference>
<dbReference type="GeneID" id="123403723"/>
<feature type="domain" description="Disease resistance protein At4g27190-like leucine-rich repeats" evidence="1">
    <location>
        <begin position="887"/>
        <end position="964"/>
    </location>
</feature>